<evidence type="ECO:0000313" key="2">
    <source>
        <dbReference type="Proteomes" id="UP000054477"/>
    </source>
</evidence>
<dbReference type="HOGENOM" id="CLU_2590148_0_0_1"/>
<reference evidence="1 2" key="1">
    <citation type="submission" date="2014-04" db="EMBL/GenBank/DDBJ databases">
        <authorList>
            <consortium name="DOE Joint Genome Institute"/>
            <person name="Kuo A."/>
            <person name="Kohler A."/>
            <person name="Nagy L.G."/>
            <person name="Floudas D."/>
            <person name="Copeland A."/>
            <person name="Barry K.W."/>
            <person name="Cichocki N."/>
            <person name="Veneault-Fourrey C."/>
            <person name="LaButti K."/>
            <person name="Lindquist E.A."/>
            <person name="Lipzen A."/>
            <person name="Lundell T."/>
            <person name="Morin E."/>
            <person name="Murat C."/>
            <person name="Sun H."/>
            <person name="Tunlid A."/>
            <person name="Henrissat B."/>
            <person name="Grigoriev I.V."/>
            <person name="Hibbett D.S."/>
            <person name="Martin F."/>
            <person name="Nordberg H.P."/>
            <person name="Cantor M.N."/>
            <person name="Hua S.X."/>
        </authorList>
    </citation>
    <scope>NUCLEOTIDE SEQUENCE [LARGE SCALE GENOMIC DNA]</scope>
    <source>
        <strain evidence="1 2">LaAM-08-1</strain>
    </source>
</reference>
<sequence length="80" mass="8154">MSAQGDASLAVIIVELVVLIGIDELALVGGNRLQSFELAGLLLVIVELAGLVDPVGGLAGPVVVVDELEVLVAAGPCHRW</sequence>
<evidence type="ECO:0000313" key="1">
    <source>
        <dbReference type="EMBL" id="KIJ91040.1"/>
    </source>
</evidence>
<keyword evidence="2" id="KW-1185">Reference proteome</keyword>
<organism evidence="1 2">
    <name type="scientific">Laccaria amethystina LaAM-08-1</name>
    <dbReference type="NCBI Taxonomy" id="1095629"/>
    <lineage>
        <taxon>Eukaryota</taxon>
        <taxon>Fungi</taxon>
        <taxon>Dikarya</taxon>
        <taxon>Basidiomycota</taxon>
        <taxon>Agaricomycotina</taxon>
        <taxon>Agaricomycetes</taxon>
        <taxon>Agaricomycetidae</taxon>
        <taxon>Agaricales</taxon>
        <taxon>Agaricineae</taxon>
        <taxon>Hydnangiaceae</taxon>
        <taxon>Laccaria</taxon>
    </lineage>
</organism>
<protein>
    <submittedName>
        <fullName evidence="1">Uncharacterized protein</fullName>
    </submittedName>
</protein>
<accession>A0A0C9WMD4</accession>
<reference evidence="2" key="2">
    <citation type="submission" date="2015-01" db="EMBL/GenBank/DDBJ databases">
        <title>Evolutionary Origins and Diversification of the Mycorrhizal Mutualists.</title>
        <authorList>
            <consortium name="DOE Joint Genome Institute"/>
            <consortium name="Mycorrhizal Genomics Consortium"/>
            <person name="Kohler A."/>
            <person name="Kuo A."/>
            <person name="Nagy L.G."/>
            <person name="Floudas D."/>
            <person name="Copeland A."/>
            <person name="Barry K.W."/>
            <person name="Cichocki N."/>
            <person name="Veneault-Fourrey C."/>
            <person name="LaButti K."/>
            <person name="Lindquist E.A."/>
            <person name="Lipzen A."/>
            <person name="Lundell T."/>
            <person name="Morin E."/>
            <person name="Murat C."/>
            <person name="Riley R."/>
            <person name="Ohm R."/>
            <person name="Sun H."/>
            <person name="Tunlid A."/>
            <person name="Henrissat B."/>
            <person name="Grigoriev I.V."/>
            <person name="Hibbett D.S."/>
            <person name="Martin F."/>
        </authorList>
    </citation>
    <scope>NUCLEOTIDE SEQUENCE [LARGE SCALE GENOMIC DNA]</scope>
    <source>
        <strain evidence="2">LaAM-08-1</strain>
    </source>
</reference>
<proteinExistence type="predicted"/>
<name>A0A0C9WMD4_9AGAR</name>
<gene>
    <name evidence="1" type="ORF">K443DRAFT_14735</name>
</gene>
<dbReference type="EMBL" id="KN839065">
    <property type="protein sequence ID" value="KIJ91040.1"/>
    <property type="molecule type" value="Genomic_DNA"/>
</dbReference>
<dbReference type="Proteomes" id="UP000054477">
    <property type="component" value="Unassembled WGS sequence"/>
</dbReference>
<dbReference type="AlphaFoldDB" id="A0A0C9WMD4"/>